<dbReference type="PANTHER" id="PTHR33103">
    <property type="entry name" value="OS01G0153900 PROTEIN"/>
    <property type="match status" value="1"/>
</dbReference>
<feature type="transmembrane region" description="Helical" evidence="1">
    <location>
        <begin position="116"/>
        <end position="136"/>
    </location>
</feature>
<reference evidence="2" key="1">
    <citation type="submission" date="2023-07" db="EMBL/GenBank/DDBJ databases">
        <title>draft genome sequence of fig (Ficus carica).</title>
        <authorList>
            <person name="Takahashi T."/>
            <person name="Nishimura K."/>
        </authorList>
    </citation>
    <scope>NUCLEOTIDE SEQUENCE</scope>
</reference>
<sequence>MADSISTRVLIDKKKNRVIYAEADEDFLNILFSLLTIPIGTLIRLTSTNNSPTFRIGSTNNLYKSVEDIDARCFQTEDHEAMLLISPRNGAEFQCKSLKLNVDAMPYPQSTTTAPTIAAVIGICAITILLFANVVAQSIGK</sequence>
<dbReference type="Proteomes" id="UP001187192">
    <property type="component" value="Unassembled WGS sequence"/>
</dbReference>
<organism evidence="2 3">
    <name type="scientific">Ficus carica</name>
    <name type="common">Common fig</name>
    <dbReference type="NCBI Taxonomy" id="3494"/>
    <lineage>
        <taxon>Eukaryota</taxon>
        <taxon>Viridiplantae</taxon>
        <taxon>Streptophyta</taxon>
        <taxon>Embryophyta</taxon>
        <taxon>Tracheophyta</taxon>
        <taxon>Spermatophyta</taxon>
        <taxon>Magnoliopsida</taxon>
        <taxon>eudicotyledons</taxon>
        <taxon>Gunneridae</taxon>
        <taxon>Pentapetalae</taxon>
        <taxon>rosids</taxon>
        <taxon>fabids</taxon>
        <taxon>Rosales</taxon>
        <taxon>Moraceae</taxon>
        <taxon>Ficeae</taxon>
        <taxon>Ficus</taxon>
    </lineage>
</organism>
<evidence type="ECO:0000313" key="3">
    <source>
        <dbReference type="Proteomes" id="UP001187192"/>
    </source>
</evidence>
<name>A0AA87YRN0_FICCA</name>
<feature type="transmembrane region" description="Helical" evidence="1">
    <location>
        <begin position="27"/>
        <end position="45"/>
    </location>
</feature>
<proteinExistence type="predicted"/>
<evidence type="ECO:0000313" key="2">
    <source>
        <dbReference type="EMBL" id="GMN21258.1"/>
    </source>
</evidence>
<dbReference type="EMBL" id="BTGU01002722">
    <property type="protein sequence ID" value="GMN21258.1"/>
    <property type="molecule type" value="Genomic_DNA"/>
</dbReference>
<keyword evidence="1" id="KW-0472">Membrane</keyword>
<dbReference type="Pfam" id="PF05056">
    <property type="entry name" value="DUF674"/>
    <property type="match status" value="1"/>
</dbReference>
<keyword evidence="1" id="KW-1133">Transmembrane helix</keyword>
<comment type="caution">
    <text evidence="2">The sequence shown here is derived from an EMBL/GenBank/DDBJ whole genome shotgun (WGS) entry which is preliminary data.</text>
</comment>
<dbReference type="PANTHER" id="PTHR33103:SF27">
    <property type="entry name" value="OS04G0594700 PROTEIN"/>
    <property type="match status" value="1"/>
</dbReference>
<accession>A0AA87YRN0</accession>
<evidence type="ECO:0000256" key="1">
    <source>
        <dbReference type="SAM" id="Phobius"/>
    </source>
</evidence>
<gene>
    <name evidence="2" type="ORF">TIFTF001_043268</name>
</gene>
<dbReference type="InterPro" id="IPR007750">
    <property type="entry name" value="DUF674"/>
</dbReference>
<keyword evidence="3" id="KW-1185">Reference proteome</keyword>
<protein>
    <submittedName>
        <fullName evidence="2">Uncharacterized protein</fullName>
    </submittedName>
</protein>
<dbReference type="AlphaFoldDB" id="A0AA87YRN0"/>
<keyword evidence="1" id="KW-0812">Transmembrane</keyword>